<accession>A0ABY0H1I8</accession>
<dbReference type="InterPro" id="IPR055560">
    <property type="entry name" value="DUF7136"/>
</dbReference>
<name>A0ABY0H1I8_9PEZI</name>
<comment type="caution">
    <text evidence="3">The sequence shown here is derived from an EMBL/GenBank/DDBJ whole genome shotgun (WGS) entry which is preliminary data.</text>
</comment>
<dbReference type="Pfam" id="PF23584">
    <property type="entry name" value="DUF7136"/>
    <property type="match status" value="1"/>
</dbReference>
<feature type="chain" id="PRO_5046013463" description="DUF7136 domain-containing protein" evidence="1">
    <location>
        <begin position="25"/>
        <end position="265"/>
    </location>
</feature>
<proteinExistence type="predicted"/>
<keyword evidence="4" id="KW-1185">Reference proteome</keyword>
<evidence type="ECO:0000313" key="4">
    <source>
        <dbReference type="Proteomes" id="UP000294003"/>
    </source>
</evidence>
<reference evidence="3 4" key="1">
    <citation type="submission" date="2018-06" db="EMBL/GenBank/DDBJ databases">
        <title>Complete Genomes of Monosporascus.</title>
        <authorList>
            <person name="Robinson A.J."/>
            <person name="Natvig D.O."/>
        </authorList>
    </citation>
    <scope>NUCLEOTIDE SEQUENCE [LARGE SCALE GENOMIC DNA]</scope>
    <source>
        <strain evidence="3 4">CBS 609.92</strain>
    </source>
</reference>
<feature type="domain" description="DUF7136" evidence="2">
    <location>
        <begin position="24"/>
        <end position="236"/>
    </location>
</feature>
<dbReference type="Proteomes" id="UP000294003">
    <property type="component" value="Unassembled WGS sequence"/>
</dbReference>
<dbReference type="EMBL" id="QJNS01000228">
    <property type="protein sequence ID" value="RYO82099.1"/>
    <property type="molecule type" value="Genomic_DNA"/>
</dbReference>
<feature type="signal peptide" evidence="1">
    <location>
        <begin position="1"/>
        <end position="24"/>
    </location>
</feature>
<evidence type="ECO:0000256" key="1">
    <source>
        <dbReference type="SAM" id="SignalP"/>
    </source>
</evidence>
<protein>
    <recommendedName>
        <fullName evidence="2">DUF7136 domain-containing protein</fullName>
    </recommendedName>
</protein>
<evidence type="ECO:0000313" key="3">
    <source>
        <dbReference type="EMBL" id="RYO82099.1"/>
    </source>
</evidence>
<evidence type="ECO:0000259" key="2">
    <source>
        <dbReference type="Pfam" id="PF23584"/>
    </source>
</evidence>
<gene>
    <name evidence="3" type="ORF">DL762_006786</name>
</gene>
<keyword evidence="1" id="KW-0732">Signal</keyword>
<sequence length="265" mass="27995">MHLISRAVWSLVGSLAYLGAVVNAAGVLEIDVVFPRNNETYAPTDKFPIVFALQNAELAKHLKPFINSFVRNGSNLESTFGHSHMDLAYANYSSEPYFVYHHLNIDTEGPHELFSTAAWQSCDESGDQVGILGNTTNFSVLFTIKRGGQKVDLVAATANDKTCSAKDGVAINVTDQTREVPASWDRPAGTCAVLASSSPTPTVNPCRVKIDTAVAASMSASLHAALCKGPNPPADCPEENTVQQLAVAGVASVAAAFGAIGFLLA</sequence>
<organism evidence="3 4">
    <name type="scientific">Monosporascus cannonballus</name>
    <dbReference type="NCBI Taxonomy" id="155416"/>
    <lineage>
        <taxon>Eukaryota</taxon>
        <taxon>Fungi</taxon>
        <taxon>Dikarya</taxon>
        <taxon>Ascomycota</taxon>
        <taxon>Pezizomycotina</taxon>
        <taxon>Sordariomycetes</taxon>
        <taxon>Xylariomycetidae</taxon>
        <taxon>Xylariales</taxon>
        <taxon>Xylariales incertae sedis</taxon>
        <taxon>Monosporascus</taxon>
    </lineage>
</organism>